<dbReference type="NCBIfam" id="NF033103">
    <property type="entry name" value="bla_class_A"/>
    <property type="match status" value="1"/>
</dbReference>
<evidence type="ECO:0000259" key="4">
    <source>
        <dbReference type="Pfam" id="PF13354"/>
    </source>
</evidence>
<dbReference type="Proteomes" id="UP000285750">
    <property type="component" value="Unassembled WGS sequence"/>
</dbReference>
<dbReference type="PANTHER" id="PTHR35333">
    <property type="entry name" value="BETA-LACTAMASE"/>
    <property type="match status" value="1"/>
</dbReference>
<proteinExistence type="inferred from homology"/>
<comment type="catalytic activity">
    <reaction evidence="1">
        <text>a beta-lactam + H2O = a substituted beta-amino acid</text>
        <dbReference type="Rhea" id="RHEA:20401"/>
        <dbReference type="ChEBI" id="CHEBI:15377"/>
        <dbReference type="ChEBI" id="CHEBI:35627"/>
        <dbReference type="ChEBI" id="CHEBI:140347"/>
        <dbReference type="EC" id="3.5.2.6"/>
    </reaction>
</comment>
<dbReference type="GO" id="GO:0046677">
    <property type="term" value="P:response to antibiotic"/>
    <property type="evidence" value="ECO:0007669"/>
    <property type="project" value="InterPro"/>
</dbReference>
<dbReference type="InterPro" id="IPR045155">
    <property type="entry name" value="Beta-lactam_cat"/>
</dbReference>
<sequence>MKTNRLILLLFILFPAYVLAGNRFQELYTNIHQFISQQKAEVGVAIIADGKDTVTIENNRRYPLMSVFKLHQALAVGDYCKRHQLSFDTLLTVDSTDLQPNTYSPLRDRYPHGGKFSLKQLMEYTLHLSDNNACDILFKFTGGPAVTDRYIRSLGINDFSIQYTEDDMHQDLNLGYENWSTPLATAEVIEALLTRTLFDKPHQEFIKEALVTCQTGTSRIVHPLQDKQVTVGHKTGTGDRNASGQLIAINDAGFVQFPNGHRYTLVVFVKDSQESMEDTEAIIAQISEMVYQAFSNP</sequence>
<dbReference type="EMBL" id="QRQK01000011">
    <property type="protein sequence ID" value="RHM97665.1"/>
    <property type="molecule type" value="Genomic_DNA"/>
</dbReference>
<evidence type="ECO:0000313" key="10">
    <source>
        <dbReference type="Proteomes" id="UP000260862"/>
    </source>
</evidence>
<evidence type="ECO:0000313" key="12">
    <source>
        <dbReference type="Proteomes" id="UP000284916"/>
    </source>
</evidence>
<dbReference type="GO" id="GO:0008800">
    <property type="term" value="F:beta-lactamase activity"/>
    <property type="evidence" value="ECO:0007669"/>
    <property type="project" value="UniProtKB-EC"/>
</dbReference>
<dbReference type="RefSeq" id="WP_117672447.1">
    <property type="nucleotide sequence ID" value="NZ_CABOGR010000012.1"/>
</dbReference>
<dbReference type="AlphaFoldDB" id="A0A3E4N3M0"/>
<dbReference type="Proteomes" id="UP000284361">
    <property type="component" value="Unassembled WGS sequence"/>
</dbReference>
<reference evidence="10 11" key="1">
    <citation type="submission" date="2018-08" db="EMBL/GenBank/DDBJ databases">
        <title>A genome reference for cultivated species of the human gut microbiota.</title>
        <authorList>
            <person name="Zou Y."/>
            <person name="Xue W."/>
            <person name="Luo G."/>
        </authorList>
    </citation>
    <scope>NUCLEOTIDE SEQUENCE [LARGE SCALE GENOMIC DNA]</scope>
    <source>
        <strain evidence="6 14">AF24-16AC</strain>
        <strain evidence="9 13">AF31-28B-AC</strain>
        <strain evidence="8 12">AF39-11</strain>
        <strain evidence="7 11">AM31-10</strain>
        <strain evidence="5 10">TF10-3AC</strain>
    </source>
</reference>
<comment type="similarity">
    <text evidence="2">Belongs to the class-A beta-lactamase family.</text>
</comment>
<evidence type="ECO:0000313" key="11">
    <source>
        <dbReference type="Proteomes" id="UP000284361"/>
    </source>
</evidence>
<dbReference type="Proteomes" id="UP000285109">
    <property type="component" value="Unassembled WGS sequence"/>
</dbReference>
<evidence type="ECO:0000313" key="14">
    <source>
        <dbReference type="Proteomes" id="UP000285750"/>
    </source>
</evidence>
<dbReference type="EMBL" id="QSQT01000012">
    <property type="protein sequence ID" value="RGK56184.1"/>
    <property type="molecule type" value="Genomic_DNA"/>
</dbReference>
<dbReference type="EMBL" id="QSJG01000040">
    <property type="protein sequence ID" value="RHD49363.1"/>
    <property type="molecule type" value="Genomic_DNA"/>
</dbReference>
<organism evidence="5 10">
    <name type="scientific">Phocaeicola plebeius</name>
    <dbReference type="NCBI Taxonomy" id="310297"/>
    <lineage>
        <taxon>Bacteria</taxon>
        <taxon>Pseudomonadati</taxon>
        <taxon>Bacteroidota</taxon>
        <taxon>Bacteroidia</taxon>
        <taxon>Bacteroidales</taxon>
        <taxon>Bacteroidaceae</taxon>
        <taxon>Phocaeicola</taxon>
    </lineage>
</organism>
<dbReference type="InterPro" id="IPR012338">
    <property type="entry name" value="Beta-lactam/transpept-like"/>
</dbReference>
<keyword evidence="10" id="KW-1185">Reference proteome</keyword>
<dbReference type="PRINTS" id="PR00118">
    <property type="entry name" value="BLACTAMASEA"/>
</dbReference>
<gene>
    <name evidence="5" type="primary">bla</name>
    <name evidence="8" type="ORF">DW035_09230</name>
    <name evidence="7" type="ORF">DW789_14155</name>
    <name evidence="6" type="ORF">DWY14_02800</name>
    <name evidence="9" type="ORF">DWZ34_07245</name>
    <name evidence="5" type="ORF">DXD04_08040</name>
</gene>
<feature type="domain" description="Beta-lactamase class A catalytic" evidence="4">
    <location>
        <begin position="50"/>
        <end position="269"/>
    </location>
</feature>
<evidence type="ECO:0000313" key="13">
    <source>
        <dbReference type="Proteomes" id="UP000285109"/>
    </source>
</evidence>
<dbReference type="NCBIfam" id="NF012099">
    <property type="entry name" value="SubclassA2"/>
    <property type="match status" value="1"/>
</dbReference>
<evidence type="ECO:0000256" key="3">
    <source>
        <dbReference type="ARBA" id="ARBA00012865"/>
    </source>
</evidence>
<dbReference type="Pfam" id="PF13354">
    <property type="entry name" value="Beta-lactamase2"/>
    <property type="match status" value="1"/>
</dbReference>
<dbReference type="InterPro" id="IPR000871">
    <property type="entry name" value="Beta-lactam_class-A"/>
</dbReference>
<dbReference type="PANTHER" id="PTHR35333:SF3">
    <property type="entry name" value="BETA-LACTAMASE-TYPE TRANSPEPTIDASE FOLD CONTAINING PROTEIN"/>
    <property type="match status" value="1"/>
</dbReference>
<evidence type="ECO:0000313" key="5">
    <source>
        <dbReference type="EMBL" id="RGK56184.1"/>
    </source>
</evidence>
<dbReference type="EC" id="3.5.2.6" evidence="3"/>
<dbReference type="Proteomes" id="UP000284916">
    <property type="component" value="Unassembled WGS sequence"/>
</dbReference>
<dbReference type="EMBL" id="QROI01000012">
    <property type="protein sequence ID" value="RHL15209.1"/>
    <property type="molecule type" value="Genomic_DNA"/>
</dbReference>
<dbReference type="Proteomes" id="UP000260862">
    <property type="component" value="Unassembled WGS sequence"/>
</dbReference>
<accession>A0A3E4N3M0</accession>
<name>A0A3E4N3M0_9BACT</name>
<evidence type="ECO:0000313" key="8">
    <source>
        <dbReference type="EMBL" id="RHL15209.1"/>
    </source>
</evidence>
<dbReference type="SUPFAM" id="SSF56601">
    <property type="entry name" value="beta-lactamase/transpeptidase-like"/>
    <property type="match status" value="1"/>
</dbReference>
<comment type="caution">
    <text evidence="5">The sequence shown here is derived from an EMBL/GenBank/DDBJ whole genome shotgun (WGS) entry which is preliminary data.</text>
</comment>
<dbReference type="EMBL" id="QRUY01000004">
    <property type="protein sequence ID" value="RGS09766.1"/>
    <property type="molecule type" value="Genomic_DNA"/>
</dbReference>
<protein>
    <recommendedName>
        <fullName evidence="3">beta-lactamase</fullName>
        <ecNumber evidence="3">3.5.2.6</ecNumber>
    </recommendedName>
</protein>
<evidence type="ECO:0000313" key="9">
    <source>
        <dbReference type="EMBL" id="RHM97665.1"/>
    </source>
</evidence>
<evidence type="ECO:0000313" key="7">
    <source>
        <dbReference type="EMBL" id="RHD49363.1"/>
    </source>
</evidence>
<dbReference type="GO" id="GO:0030655">
    <property type="term" value="P:beta-lactam antibiotic catabolic process"/>
    <property type="evidence" value="ECO:0007669"/>
    <property type="project" value="InterPro"/>
</dbReference>
<dbReference type="Gene3D" id="3.40.710.10">
    <property type="entry name" value="DD-peptidase/beta-lactamase superfamily"/>
    <property type="match status" value="1"/>
</dbReference>
<evidence type="ECO:0000313" key="6">
    <source>
        <dbReference type="EMBL" id="RGS09766.1"/>
    </source>
</evidence>
<evidence type="ECO:0000256" key="1">
    <source>
        <dbReference type="ARBA" id="ARBA00001526"/>
    </source>
</evidence>
<evidence type="ECO:0000256" key="2">
    <source>
        <dbReference type="ARBA" id="ARBA00009009"/>
    </source>
</evidence>